<evidence type="ECO:0000313" key="2">
    <source>
        <dbReference type="Proteomes" id="UP000735302"/>
    </source>
</evidence>
<sequence length="106" mass="11695">MQLVSWALVTLTHTIKDVGDTVLLRLTARHFPGLIQAKDNAKIENLEQDCVVCLDPNAYKRISDPAAMLASVQTSVLSYSIQEITTQTLTESLQQLTALLRAKISI</sequence>
<gene>
    <name evidence="1" type="ORF">PoB_006836500</name>
</gene>
<dbReference type="Proteomes" id="UP000735302">
    <property type="component" value="Unassembled WGS sequence"/>
</dbReference>
<organism evidence="1 2">
    <name type="scientific">Plakobranchus ocellatus</name>
    <dbReference type="NCBI Taxonomy" id="259542"/>
    <lineage>
        <taxon>Eukaryota</taxon>
        <taxon>Metazoa</taxon>
        <taxon>Spiralia</taxon>
        <taxon>Lophotrochozoa</taxon>
        <taxon>Mollusca</taxon>
        <taxon>Gastropoda</taxon>
        <taxon>Heterobranchia</taxon>
        <taxon>Euthyneura</taxon>
        <taxon>Panpulmonata</taxon>
        <taxon>Sacoglossa</taxon>
        <taxon>Placobranchoidea</taxon>
        <taxon>Plakobranchidae</taxon>
        <taxon>Plakobranchus</taxon>
    </lineage>
</organism>
<keyword evidence="2" id="KW-1185">Reference proteome</keyword>
<comment type="caution">
    <text evidence="1">The sequence shown here is derived from an EMBL/GenBank/DDBJ whole genome shotgun (WGS) entry which is preliminary data.</text>
</comment>
<proteinExistence type="predicted"/>
<protein>
    <submittedName>
        <fullName evidence="1">Uncharacterized protein</fullName>
    </submittedName>
</protein>
<evidence type="ECO:0000313" key="1">
    <source>
        <dbReference type="EMBL" id="GFO41860.1"/>
    </source>
</evidence>
<accession>A0AAV4DCQ0</accession>
<dbReference type="AlphaFoldDB" id="A0AAV4DCQ0"/>
<reference evidence="1 2" key="1">
    <citation type="journal article" date="2021" name="Elife">
        <title>Chloroplast acquisition without the gene transfer in kleptoplastic sea slugs, Plakobranchus ocellatus.</title>
        <authorList>
            <person name="Maeda T."/>
            <person name="Takahashi S."/>
            <person name="Yoshida T."/>
            <person name="Shimamura S."/>
            <person name="Takaki Y."/>
            <person name="Nagai Y."/>
            <person name="Toyoda A."/>
            <person name="Suzuki Y."/>
            <person name="Arimoto A."/>
            <person name="Ishii H."/>
            <person name="Satoh N."/>
            <person name="Nishiyama T."/>
            <person name="Hasebe M."/>
            <person name="Maruyama T."/>
            <person name="Minagawa J."/>
            <person name="Obokata J."/>
            <person name="Shigenobu S."/>
        </authorList>
    </citation>
    <scope>NUCLEOTIDE SEQUENCE [LARGE SCALE GENOMIC DNA]</scope>
</reference>
<name>A0AAV4DCQ0_9GAST</name>
<dbReference type="EMBL" id="BLXT01007728">
    <property type="protein sequence ID" value="GFO41860.1"/>
    <property type="molecule type" value="Genomic_DNA"/>
</dbReference>